<evidence type="ECO:0000313" key="1">
    <source>
        <dbReference type="EMBL" id="GBO98325.1"/>
    </source>
</evidence>
<sequence>MLHLGPPAIPPLYPVERAARSHIHHAPEETVILSVPSLEQTRAREGTGRWACPFEIHRHNANPAVSGYDYGSRDVFVDEGLILLDVHATVQDYDGGFDGSLRGVAFWTTLHPGTVAARQYSQQGSWTRATAILRLSASTSSSDVASLLRCIGLNKPQDTWPVFFFGQSLGQFCAGVWSGRRRLTVCHLGPSYLVPFMPNTAPG</sequence>
<proteinExistence type="predicted"/>
<reference evidence="1 2" key="1">
    <citation type="journal article" date="2019" name="Commun. Biol.">
        <title>The bagworm genome reveals a unique fibroin gene that provides high tensile strength.</title>
        <authorList>
            <person name="Kono N."/>
            <person name="Nakamura H."/>
            <person name="Ohtoshi R."/>
            <person name="Tomita M."/>
            <person name="Numata K."/>
            <person name="Arakawa K."/>
        </authorList>
    </citation>
    <scope>NUCLEOTIDE SEQUENCE [LARGE SCALE GENOMIC DNA]</scope>
</reference>
<gene>
    <name evidence="1" type="ORF">EVAR_84195_1</name>
</gene>
<name>A0A4C1S8P6_EUMVA</name>
<keyword evidence="2" id="KW-1185">Reference proteome</keyword>
<dbReference type="AlphaFoldDB" id="A0A4C1S8P6"/>
<organism evidence="1 2">
    <name type="scientific">Eumeta variegata</name>
    <name type="common">Bagworm moth</name>
    <name type="synonym">Eumeta japonica</name>
    <dbReference type="NCBI Taxonomy" id="151549"/>
    <lineage>
        <taxon>Eukaryota</taxon>
        <taxon>Metazoa</taxon>
        <taxon>Ecdysozoa</taxon>
        <taxon>Arthropoda</taxon>
        <taxon>Hexapoda</taxon>
        <taxon>Insecta</taxon>
        <taxon>Pterygota</taxon>
        <taxon>Neoptera</taxon>
        <taxon>Endopterygota</taxon>
        <taxon>Lepidoptera</taxon>
        <taxon>Glossata</taxon>
        <taxon>Ditrysia</taxon>
        <taxon>Tineoidea</taxon>
        <taxon>Psychidae</taxon>
        <taxon>Oiketicinae</taxon>
        <taxon>Eumeta</taxon>
    </lineage>
</organism>
<accession>A0A4C1S8P6</accession>
<evidence type="ECO:0000313" key="2">
    <source>
        <dbReference type="Proteomes" id="UP000299102"/>
    </source>
</evidence>
<protein>
    <submittedName>
        <fullName evidence="1">Uncharacterized protein</fullName>
    </submittedName>
</protein>
<comment type="caution">
    <text evidence="1">The sequence shown here is derived from an EMBL/GenBank/DDBJ whole genome shotgun (WGS) entry which is preliminary data.</text>
</comment>
<dbReference type="EMBL" id="BGZK01003183">
    <property type="protein sequence ID" value="GBO98325.1"/>
    <property type="molecule type" value="Genomic_DNA"/>
</dbReference>
<dbReference type="Proteomes" id="UP000299102">
    <property type="component" value="Unassembled WGS sequence"/>
</dbReference>